<dbReference type="AlphaFoldDB" id="A0AAU8A1F6"/>
<dbReference type="InterPro" id="IPR016164">
    <property type="entry name" value="FAD-linked_Oxase-like_C"/>
</dbReference>
<dbReference type="PANTHER" id="PTHR42934">
    <property type="entry name" value="GLYCOLATE OXIDASE SUBUNIT GLCD"/>
    <property type="match status" value="1"/>
</dbReference>
<organism evidence="6">
    <name type="scientific">Polynucleobacter sp. UK-FUSCHL-C3</name>
    <dbReference type="NCBI Taxonomy" id="2955208"/>
    <lineage>
        <taxon>Bacteria</taxon>
        <taxon>Pseudomonadati</taxon>
        <taxon>Pseudomonadota</taxon>
        <taxon>Betaproteobacteria</taxon>
        <taxon>Burkholderiales</taxon>
        <taxon>Burkholderiaceae</taxon>
        <taxon>Polynucleobacter</taxon>
    </lineage>
</organism>
<keyword evidence="3" id="KW-0274">FAD</keyword>
<reference evidence="6" key="1">
    <citation type="submission" date="2022-06" db="EMBL/GenBank/DDBJ databases">
        <title>New Polynucleobacter species.</title>
        <authorList>
            <person name="Hahn M.W."/>
        </authorList>
    </citation>
    <scope>NUCLEOTIDE SEQUENCE</scope>
    <source>
        <strain evidence="6">UK-FUSCHL-C3</strain>
    </source>
</reference>
<evidence type="ECO:0000313" key="6">
    <source>
        <dbReference type="EMBL" id="XCC57465.1"/>
    </source>
</evidence>
<sequence length="498" mass="53903">MNAPHTAAEILTIQEKQALLVSALSPILAEDALLWQPEDTIPYECDGLAAYRKMPLAVALPETEDQVVRILKACHAMQIPIVPRGSGTGLSGGAMPIEQGLVLSLAKFKKITKIDPFTRTAVVQPGVRNLAISEAVAKHGLYYAPDPSSQIACSIGGNVNENSGGVHCLKYGLTLHNVLRVRAVLMNGDVVEFGGMAPDAPGLDLLAVLIGSEGMLGIVTEITVKLVPKPKLARVIMASFNDIEKGGNAVAAIIAAGIIPAGLEMMDRATTRAVEEFVHAGYDLDAEAILLCESDGTPEEVEEEIARMNAVLEQQGASRIQVSQNEAERLRFWSGRKNAFPAAGRIAADYYCMDGTIPRRHIATLLRRIKGMEEKYRLGCLNVFHAGDGNMHPLILFNGADPDEWHRAEEFGTEILEACVELGGTITGEHGVGIEKINSMCVQFGEQERELFWGVKAAFDPDRLLNPDKAIPTLNRCAEYGRMRISGGALPHPELERF</sequence>
<dbReference type="Gene3D" id="3.30.465.10">
    <property type="match status" value="1"/>
</dbReference>
<dbReference type="GO" id="GO:0016491">
    <property type="term" value="F:oxidoreductase activity"/>
    <property type="evidence" value="ECO:0007669"/>
    <property type="project" value="UniProtKB-KW"/>
</dbReference>
<keyword evidence="4" id="KW-0560">Oxidoreductase</keyword>
<dbReference type="RefSeq" id="WP_353438495.1">
    <property type="nucleotide sequence ID" value="NZ_CP099959.1"/>
</dbReference>
<dbReference type="PANTHER" id="PTHR42934:SF1">
    <property type="entry name" value="GLYCOLATE OXIDASE SUBUNIT GLCD"/>
    <property type="match status" value="1"/>
</dbReference>
<accession>A0AAU8A1F6</accession>
<dbReference type="SUPFAM" id="SSF56176">
    <property type="entry name" value="FAD-binding/transporter-associated domain-like"/>
    <property type="match status" value="1"/>
</dbReference>
<comment type="cofactor">
    <cofactor evidence="1">
        <name>FAD</name>
        <dbReference type="ChEBI" id="CHEBI:57692"/>
    </cofactor>
</comment>
<dbReference type="InterPro" id="IPR006094">
    <property type="entry name" value="Oxid_FAD_bind_N"/>
</dbReference>
<dbReference type="Gene3D" id="1.10.45.10">
    <property type="entry name" value="Vanillyl-alcohol Oxidase, Chain A, domain 4"/>
    <property type="match status" value="1"/>
</dbReference>
<name>A0AAU8A1F6_9BURK</name>
<protein>
    <submittedName>
        <fullName evidence="6">FAD-binding protein</fullName>
    </submittedName>
</protein>
<dbReference type="InterPro" id="IPR004113">
    <property type="entry name" value="FAD-bd_oxidored_4_C"/>
</dbReference>
<dbReference type="InterPro" id="IPR016171">
    <property type="entry name" value="Vanillyl_alc_oxidase_C-sub2"/>
</dbReference>
<dbReference type="SUPFAM" id="SSF55103">
    <property type="entry name" value="FAD-linked oxidases, C-terminal domain"/>
    <property type="match status" value="1"/>
</dbReference>
<dbReference type="Pfam" id="PF02913">
    <property type="entry name" value="FAD-oxidase_C"/>
    <property type="match status" value="1"/>
</dbReference>
<evidence type="ECO:0000259" key="5">
    <source>
        <dbReference type="PROSITE" id="PS51387"/>
    </source>
</evidence>
<gene>
    <name evidence="6" type="ORF">NKE59_08215</name>
</gene>
<dbReference type="InterPro" id="IPR016169">
    <property type="entry name" value="FAD-bd_PCMH_sub2"/>
</dbReference>
<evidence type="ECO:0000256" key="3">
    <source>
        <dbReference type="ARBA" id="ARBA00022827"/>
    </source>
</evidence>
<dbReference type="Pfam" id="PF01565">
    <property type="entry name" value="FAD_binding_4"/>
    <property type="match status" value="1"/>
</dbReference>
<dbReference type="InterPro" id="IPR051914">
    <property type="entry name" value="FAD-linked_OxidoTrans_Type4"/>
</dbReference>
<dbReference type="EMBL" id="CP099959">
    <property type="protein sequence ID" value="XCC57465.1"/>
    <property type="molecule type" value="Genomic_DNA"/>
</dbReference>
<evidence type="ECO:0000256" key="4">
    <source>
        <dbReference type="ARBA" id="ARBA00023002"/>
    </source>
</evidence>
<dbReference type="Gene3D" id="3.30.70.2740">
    <property type="match status" value="1"/>
</dbReference>
<keyword evidence="2" id="KW-0285">Flavoprotein</keyword>
<dbReference type="GO" id="GO:0071949">
    <property type="term" value="F:FAD binding"/>
    <property type="evidence" value="ECO:0007669"/>
    <property type="project" value="InterPro"/>
</dbReference>
<evidence type="ECO:0000256" key="1">
    <source>
        <dbReference type="ARBA" id="ARBA00001974"/>
    </source>
</evidence>
<dbReference type="PROSITE" id="PS51387">
    <property type="entry name" value="FAD_PCMH"/>
    <property type="match status" value="1"/>
</dbReference>
<dbReference type="InterPro" id="IPR036318">
    <property type="entry name" value="FAD-bd_PCMH-like_sf"/>
</dbReference>
<dbReference type="InterPro" id="IPR016166">
    <property type="entry name" value="FAD-bd_PCMH"/>
</dbReference>
<feature type="domain" description="FAD-binding PCMH-type" evidence="5">
    <location>
        <begin position="51"/>
        <end position="229"/>
    </location>
</feature>
<evidence type="ECO:0000256" key="2">
    <source>
        <dbReference type="ARBA" id="ARBA00022630"/>
    </source>
</evidence>
<proteinExistence type="predicted"/>